<dbReference type="InterPro" id="IPR021833">
    <property type="entry name" value="DUF3425"/>
</dbReference>
<dbReference type="GeneID" id="63759859"/>
<dbReference type="VEuPathDB" id="FungiDB:ASPSYDRAFT_200859"/>
<dbReference type="GO" id="GO:0003700">
    <property type="term" value="F:DNA-binding transcription factor activity"/>
    <property type="evidence" value="ECO:0007669"/>
    <property type="project" value="InterPro"/>
</dbReference>
<gene>
    <name evidence="2" type="ORF">ASPSYDRAFT_200859</name>
</gene>
<dbReference type="STRING" id="1036612.A0A1L9TKC7"/>
<keyword evidence="3" id="KW-1185">Reference proteome</keyword>
<evidence type="ECO:0008006" key="4">
    <source>
        <dbReference type="Google" id="ProtNLM"/>
    </source>
</evidence>
<dbReference type="RefSeq" id="XP_040703683.1">
    <property type="nucleotide sequence ID" value="XM_040843786.1"/>
</dbReference>
<organism evidence="2 3">
    <name type="scientific">Aspergillus sydowii CBS 593.65</name>
    <dbReference type="NCBI Taxonomy" id="1036612"/>
    <lineage>
        <taxon>Eukaryota</taxon>
        <taxon>Fungi</taxon>
        <taxon>Dikarya</taxon>
        <taxon>Ascomycota</taxon>
        <taxon>Pezizomycotina</taxon>
        <taxon>Eurotiomycetes</taxon>
        <taxon>Eurotiomycetidae</taxon>
        <taxon>Eurotiales</taxon>
        <taxon>Aspergillaceae</taxon>
        <taxon>Aspergillus</taxon>
        <taxon>Aspergillus subgen. Nidulantes</taxon>
    </lineage>
</organism>
<evidence type="ECO:0000313" key="3">
    <source>
        <dbReference type="Proteomes" id="UP000184356"/>
    </source>
</evidence>
<dbReference type="SUPFAM" id="SSF57959">
    <property type="entry name" value="Leucine zipper domain"/>
    <property type="match status" value="1"/>
</dbReference>
<accession>A0A1L9TKC7</accession>
<reference evidence="3" key="1">
    <citation type="journal article" date="2017" name="Genome Biol.">
        <title>Comparative genomics reveals high biological diversity and specific adaptations in the industrially and medically important fungal genus Aspergillus.</title>
        <authorList>
            <person name="de Vries R.P."/>
            <person name="Riley R."/>
            <person name="Wiebenga A."/>
            <person name="Aguilar-Osorio G."/>
            <person name="Amillis S."/>
            <person name="Uchima C.A."/>
            <person name="Anderluh G."/>
            <person name="Asadollahi M."/>
            <person name="Askin M."/>
            <person name="Barry K."/>
            <person name="Battaglia E."/>
            <person name="Bayram O."/>
            <person name="Benocci T."/>
            <person name="Braus-Stromeyer S.A."/>
            <person name="Caldana C."/>
            <person name="Canovas D."/>
            <person name="Cerqueira G.C."/>
            <person name="Chen F."/>
            <person name="Chen W."/>
            <person name="Choi C."/>
            <person name="Clum A."/>
            <person name="Dos Santos R.A."/>
            <person name="Damasio A.R."/>
            <person name="Diallinas G."/>
            <person name="Emri T."/>
            <person name="Fekete E."/>
            <person name="Flipphi M."/>
            <person name="Freyberg S."/>
            <person name="Gallo A."/>
            <person name="Gournas C."/>
            <person name="Habgood R."/>
            <person name="Hainaut M."/>
            <person name="Harispe M.L."/>
            <person name="Henrissat B."/>
            <person name="Hilden K.S."/>
            <person name="Hope R."/>
            <person name="Hossain A."/>
            <person name="Karabika E."/>
            <person name="Karaffa L."/>
            <person name="Karanyi Z."/>
            <person name="Krasevec N."/>
            <person name="Kuo A."/>
            <person name="Kusch H."/>
            <person name="LaButti K."/>
            <person name="Lagendijk E.L."/>
            <person name="Lapidus A."/>
            <person name="Levasseur A."/>
            <person name="Lindquist E."/>
            <person name="Lipzen A."/>
            <person name="Logrieco A.F."/>
            <person name="MacCabe A."/>
            <person name="Maekelae M.R."/>
            <person name="Malavazi I."/>
            <person name="Melin P."/>
            <person name="Meyer V."/>
            <person name="Mielnichuk N."/>
            <person name="Miskei M."/>
            <person name="Molnar A.P."/>
            <person name="Mule G."/>
            <person name="Ngan C.Y."/>
            <person name="Orejas M."/>
            <person name="Orosz E."/>
            <person name="Ouedraogo J.P."/>
            <person name="Overkamp K.M."/>
            <person name="Park H.-S."/>
            <person name="Perrone G."/>
            <person name="Piumi F."/>
            <person name="Punt P.J."/>
            <person name="Ram A.F."/>
            <person name="Ramon A."/>
            <person name="Rauscher S."/>
            <person name="Record E."/>
            <person name="Riano-Pachon D.M."/>
            <person name="Robert V."/>
            <person name="Roehrig J."/>
            <person name="Ruller R."/>
            <person name="Salamov A."/>
            <person name="Salih N.S."/>
            <person name="Samson R.A."/>
            <person name="Sandor E."/>
            <person name="Sanguinetti M."/>
            <person name="Schuetze T."/>
            <person name="Sepcic K."/>
            <person name="Shelest E."/>
            <person name="Sherlock G."/>
            <person name="Sophianopoulou V."/>
            <person name="Squina F.M."/>
            <person name="Sun H."/>
            <person name="Susca A."/>
            <person name="Todd R.B."/>
            <person name="Tsang A."/>
            <person name="Unkles S.E."/>
            <person name="van de Wiele N."/>
            <person name="van Rossen-Uffink D."/>
            <person name="Oliveira J.V."/>
            <person name="Vesth T.C."/>
            <person name="Visser J."/>
            <person name="Yu J.-H."/>
            <person name="Zhou M."/>
            <person name="Andersen M.R."/>
            <person name="Archer D.B."/>
            <person name="Baker S.E."/>
            <person name="Benoit I."/>
            <person name="Brakhage A.A."/>
            <person name="Braus G.H."/>
            <person name="Fischer R."/>
            <person name="Frisvad J.C."/>
            <person name="Goldman G.H."/>
            <person name="Houbraken J."/>
            <person name="Oakley B."/>
            <person name="Pocsi I."/>
            <person name="Scazzocchio C."/>
            <person name="Seiboth B."/>
            <person name="vanKuyk P.A."/>
            <person name="Wortman J."/>
            <person name="Dyer P.S."/>
            <person name="Grigoriev I.V."/>
        </authorList>
    </citation>
    <scope>NUCLEOTIDE SEQUENCE [LARGE SCALE GENOMIC DNA]</scope>
    <source>
        <strain evidence="3">CBS 593.65</strain>
    </source>
</reference>
<dbReference type="Pfam" id="PF11905">
    <property type="entry name" value="DUF3425"/>
    <property type="match status" value="1"/>
</dbReference>
<dbReference type="Proteomes" id="UP000184356">
    <property type="component" value="Unassembled WGS sequence"/>
</dbReference>
<sequence>MPPKRGSRDLAVPDITEDAAERKRVLNVLAQRRYRKRKRDRLQTLQAQVEIQGKGAVEAKDPQRVLTESESPLRNGDPSQGSPDDTSTSQVGLSHAPRGFDPGENQLSNWPDTDLYELDNAHNLSDQLQISESSTFTFPDDHTIEIPSLKLLNAALKVALRLNVAHILWDPTAVSPFYQGSAEKDQQHSSPPSLTSSSSPSSSGVSSTTLTPKSTPQDNLPPHLRPTRTQLLLPHHPMLDILPWPSTRDKLIQIFNLPPSLRPKSAQDSIAMIRLVYDMEDDGGEGLRIHGTDVFEPGSWEIGQVVFESWWWAFEGGLVEKCDRARKERGEGSLVVGVSR</sequence>
<feature type="region of interest" description="Disordered" evidence="1">
    <location>
        <begin position="49"/>
        <end position="113"/>
    </location>
</feature>
<feature type="region of interest" description="Disordered" evidence="1">
    <location>
        <begin position="181"/>
        <end position="227"/>
    </location>
</feature>
<evidence type="ECO:0000313" key="2">
    <source>
        <dbReference type="EMBL" id="OJJ59877.1"/>
    </source>
</evidence>
<protein>
    <recommendedName>
        <fullName evidence="4">BZIP domain-containing protein</fullName>
    </recommendedName>
</protein>
<feature type="compositionally biased region" description="Polar residues" evidence="1">
    <location>
        <begin position="66"/>
        <end position="92"/>
    </location>
</feature>
<dbReference type="AlphaFoldDB" id="A0A1L9TKC7"/>
<dbReference type="PANTHER" id="PTHR38116:SF9">
    <property type="entry name" value="BZIP DOMAIN-CONTAINING PROTEIN"/>
    <property type="match status" value="1"/>
</dbReference>
<proteinExistence type="predicted"/>
<dbReference type="InterPro" id="IPR046347">
    <property type="entry name" value="bZIP_sf"/>
</dbReference>
<dbReference type="PANTHER" id="PTHR38116">
    <property type="entry name" value="CHROMOSOME 7, WHOLE GENOME SHOTGUN SEQUENCE"/>
    <property type="match status" value="1"/>
</dbReference>
<dbReference type="EMBL" id="KV878585">
    <property type="protein sequence ID" value="OJJ59877.1"/>
    <property type="molecule type" value="Genomic_DNA"/>
</dbReference>
<feature type="compositionally biased region" description="Low complexity" evidence="1">
    <location>
        <begin position="189"/>
        <end position="212"/>
    </location>
</feature>
<name>A0A1L9TKC7_9EURO</name>
<dbReference type="OrthoDB" id="4991875at2759"/>
<evidence type="ECO:0000256" key="1">
    <source>
        <dbReference type="SAM" id="MobiDB-lite"/>
    </source>
</evidence>